<dbReference type="Gene3D" id="1.10.238.10">
    <property type="entry name" value="EF-hand"/>
    <property type="match status" value="1"/>
</dbReference>
<dbReference type="EMBL" id="CP014503">
    <property type="protein sequence ID" value="ANB15852.1"/>
    <property type="molecule type" value="Genomic_DNA"/>
</dbReference>
<evidence type="ECO:0000259" key="5">
    <source>
        <dbReference type="PROSITE" id="PS50222"/>
    </source>
</evidence>
<sequence length="213" mass="24298">MRILANTFAVLLALGDLVSVNAADGQTQQVEQLSWQVRHMKEEHGFDQFDALSFFTLHDSDGSKTWTSNDILNLYGLLNDKVVGDGTGMGKHEETENIPQSTKDHVLKTVLGMIDTDNDGIISLEEWRIFTERGGELPDFGLGPGHHGDYEYEYEVHHWLEHHAKDDPDVKNVHPEDIEHENLFHAHEHGDDAKNHEGSWEKVQNIPLKYRKQ</sequence>
<dbReference type="InterPro" id="IPR011992">
    <property type="entry name" value="EF-hand-dom_pair"/>
</dbReference>
<reference evidence="6 7" key="1">
    <citation type="submission" date="2016-02" db="EMBL/GenBank/DDBJ databases">
        <title>Complete genome sequence and transcriptome regulation of the pentose utilising yeast Sugiyamaella lignohabitans.</title>
        <authorList>
            <person name="Bellasio M."/>
            <person name="Peymann A."/>
            <person name="Valli M."/>
            <person name="Sipitzky M."/>
            <person name="Graf A."/>
            <person name="Sauer M."/>
            <person name="Marx H."/>
            <person name="Mattanovich D."/>
        </authorList>
    </citation>
    <scope>NUCLEOTIDE SEQUENCE [LARGE SCALE GENOMIC DNA]</scope>
    <source>
        <strain evidence="6 7">CBS 10342</strain>
    </source>
</reference>
<evidence type="ECO:0000256" key="3">
    <source>
        <dbReference type="SAM" id="MobiDB-lite"/>
    </source>
</evidence>
<feature type="compositionally biased region" description="Basic and acidic residues" evidence="3">
    <location>
        <begin position="189"/>
        <end position="200"/>
    </location>
</feature>
<dbReference type="AlphaFoldDB" id="A0A167FY46"/>
<feature type="domain" description="EF-hand" evidence="5">
    <location>
        <begin position="102"/>
        <end position="137"/>
    </location>
</feature>
<dbReference type="PROSITE" id="PS50222">
    <property type="entry name" value="EF_HAND_2"/>
    <property type="match status" value="1"/>
</dbReference>
<evidence type="ECO:0000256" key="2">
    <source>
        <dbReference type="ARBA" id="ARBA00022837"/>
    </source>
</evidence>
<evidence type="ECO:0000256" key="4">
    <source>
        <dbReference type="SAM" id="SignalP"/>
    </source>
</evidence>
<organism evidence="6 7">
    <name type="scientific">Sugiyamaella lignohabitans</name>
    <dbReference type="NCBI Taxonomy" id="796027"/>
    <lineage>
        <taxon>Eukaryota</taxon>
        <taxon>Fungi</taxon>
        <taxon>Dikarya</taxon>
        <taxon>Ascomycota</taxon>
        <taxon>Saccharomycotina</taxon>
        <taxon>Dipodascomycetes</taxon>
        <taxon>Dipodascales</taxon>
        <taxon>Trichomonascaceae</taxon>
        <taxon>Sugiyamaella</taxon>
    </lineage>
</organism>
<feature type="region of interest" description="Disordered" evidence="3">
    <location>
        <begin position="189"/>
        <end position="213"/>
    </location>
</feature>
<dbReference type="Proteomes" id="UP000189580">
    <property type="component" value="Chromosome b"/>
</dbReference>
<dbReference type="KEGG" id="slb:AWJ20_3496"/>
<dbReference type="PROSITE" id="PS00018">
    <property type="entry name" value="EF_HAND_1"/>
    <property type="match status" value="1"/>
</dbReference>
<keyword evidence="2" id="KW-0106">Calcium</keyword>
<dbReference type="GO" id="GO:0005793">
    <property type="term" value="C:endoplasmic reticulum-Golgi intermediate compartment"/>
    <property type="evidence" value="ECO:0007669"/>
    <property type="project" value="TreeGrafter"/>
</dbReference>
<protein>
    <submittedName>
        <fullName evidence="6">Ssp120p</fullName>
    </submittedName>
</protein>
<dbReference type="PANTHER" id="PTHR19237:SF20">
    <property type="entry name" value="NUCLEOBINDIN 1"/>
    <property type="match status" value="1"/>
</dbReference>
<name>A0A167FY46_9ASCO</name>
<dbReference type="GeneID" id="30035524"/>
<dbReference type="SUPFAM" id="SSF47473">
    <property type="entry name" value="EF-hand"/>
    <property type="match status" value="1"/>
</dbReference>
<dbReference type="OrthoDB" id="289247at2759"/>
<keyword evidence="1 4" id="KW-0732">Signal</keyword>
<gene>
    <name evidence="6" type="primary">SSP120</name>
    <name evidence="6" type="ORF">AWJ20_3496</name>
</gene>
<accession>A0A167FY46</accession>
<dbReference type="InterPro" id="IPR040250">
    <property type="entry name" value="Nucleobindin"/>
</dbReference>
<dbReference type="GO" id="GO:0005509">
    <property type="term" value="F:calcium ion binding"/>
    <property type="evidence" value="ECO:0007669"/>
    <property type="project" value="InterPro"/>
</dbReference>
<proteinExistence type="predicted"/>
<evidence type="ECO:0000256" key="1">
    <source>
        <dbReference type="ARBA" id="ARBA00022729"/>
    </source>
</evidence>
<dbReference type="RefSeq" id="XP_018738329.1">
    <property type="nucleotide sequence ID" value="XM_018880517.1"/>
</dbReference>
<feature type="chain" id="PRO_5007886520" evidence="4">
    <location>
        <begin position="23"/>
        <end position="213"/>
    </location>
</feature>
<dbReference type="InterPro" id="IPR018247">
    <property type="entry name" value="EF_Hand_1_Ca_BS"/>
</dbReference>
<evidence type="ECO:0000313" key="7">
    <source>
        <dbReference type="Proteomes" id="UP000189580"/>
    </source>
</evidence>
<dbReference type="InterPro" id="IPR002048">
    <property type="entry name" value="EF_hand_dom"/>
</dbReference>
<evidence type="ECO:0000313" key="6">
    <source>
        <dbReference type="EMBL" id="ANB15852.1"/>
    </source>
</evidence>
<dbReference type="PANTHER" id="PTHR19237">
    <property type="entry name" value="NUCLEOBINDIN"/>
    <property type="match status" value="1"/>
</dbReference>
<keyword evidence="7" id="KW-1185">Reference proteome</keyword>
<feature type="signal peptide" evidence="4">
    <location>
        <begin position="1"/>
        <end position="22"/>
    </location>
</feature>